<organism evidence="2 3">
    <name type="scientific">Naegleria lovaniensis</name>
    <name type="common">Amoeba</name>
    <dbReference type="NCBI Taxonomy" id="51637"/>
    <lineage>
        <taxon>Eukaryota</taxon>
        <taxon>Discoba</taxon>
        <taxon>Heterolobosea</taxon>
        <taxon>Tetramitia</taxon>
        <taxon>Eutetramitia</taxon>
        <taxon>Vahlkampfiidae</taxon>
        <taxon>Naegleria</taxon>
    </lineage>
</organism>
<accession>A0AA88GWE8</accession>
<comment type="caution">
    <text evidence="2">The sequence shown here is derived from an EMBL/GenBank/DDBJ whole genome shotgun (WGS) entry which is preliminary data.</text>
</comment>
<protein>
    <submittedName>
        <fullName evidence="2">Uncharacterized protein</fullName>
    </submittedName>
</protein>
<name>A0AA88GWE8_NAELO</name>
<dbReference type="AlphaFoldDB" id="A0AA88GWE8"/>
<feature type="region of interest" description="Disordered" evidence="1">
    <location>
        <begin position="269"/>
        <end position="298"/>
    </location>
</feature>
<reference evidence="2 3" key="1">
    <citation type="journal article" date="2018" name="BMC Genomics">
        <title>The genome of Naegleria lovaniensis, the basis for a comparative approach to unravel pathogenicity factors of the human pathogenic amoeba N. fowleri.</title>
        <authorList>
            <person name="Liechti N."/>
            <person name="Schurch N."/>
            <person name="Bruggmann R."/>
            <person name="Wittwer M."/>
        </authorList>
    </citation>
    <scope>NUCLEOTIDE SEQUENCE [LARGE SCALE GENOMIC DNA]</scope>
    <source>
        <strain evidence="2 3">ATCC 30569</strain>
    </source>
</reference>
<keyword evidence="3" id="KW-1185">Reference proteome</keyword>
<gene>
    <name evidence="2" type="ORF">C9374_012520</name>
</gene>
<dbReference type="Proteomes" id="UP000816034">
    <property type="component" value="Unassembled WGS sequence"/>
</dbReference>
<dbReference type="RefSeq" id="XP_044554162.1">
    <property type="nucleotide sequence ID" value="XM_044688296.1"/>
</dbReference>
<evidence type="ECO:0000256" key="1">
    <source>
        <dbReference type="SAM" id="MobiDB-lite"/>
    </source>
</evidence>
<dbReference type="GeneID" id="68104974"/>
<sequence length="298" mass="33587">MGTTVSVDSSPFECIEDLLRELRTSKIVGTEPTSNHSFHHNIKGWIYEDHSSLSISSLDFTKDFSSFSPNHSYLLVHTFRSQASPSNNQAIENRRIKLSSHSLLQLVASTSNISLEGLEAKLSTGDLQQYYSKSSNFGFRKSLQSSVDEKYGFSVYVWHGKTVKSFVKFKAISDGYGIERELLRNASLVESFFGIGNPVSICDYYHNDLPTKHNALNLSNASFSSLAICLTLFQHCHLFRNIFHDNMFNQDDNMRHEYTFSSLLQLPPSESNLKRKPSDDEGAEYVCSPANSPRGEDP</sequence>
<evidence type="ECO:0000313" key="3">
    <source>
        <dbReference type="Proteomes" id="UP000816034"/>
    </source>
</evidence>
<dbReference type="EMBL" id="PYSW02000005">
    <property type="protein sequence ID" value="KAG2392268.1"/>
    <property type="molecule type" value="Genomic_DNA"/>
</dbReference>
<proteinExistence type="predicted"/>
<evidence type="ECO:0000313" key="2">
    <source>
        <dbReference type="EMBL" id="KAG2392268.1"/>
    </source>
</evidence>